<dbReference type="AlphaFoldDB" id="A0A8T2JV31"/>
<evidence type="ECO:0000259" key="6">
    <source>
        <dbReference type="Pfam" id="PF07782"/>
    </source>
</evidence>
<feature type="domain" description="Dendritic cell-specific transmembrane protein-like" evidence="6">
    <location>
        <begin position="241"/>
        <end position="341"/>
    </location>
</feature>
<dbReference type="GO" id="GO:0016020">
    <property type="term" value="C:membrane"/>
    <property type="evidence" value="ECO:0007669"/>
    <property type="project" value="UniProtKB-SubCell"/>
</dbReference>
<dbReference type="InterPro" id="IPR051856">
    <property type="entry name" value="CSR-E3_Ligase_Protein"/>
</dbReference>
<proteinExistence type="predicted"/>
<evidence type="ECO:0000313" key="7">
    <source>
        <dbReference type="EMBL" id="KAG8447147.1"/>
    </source>
</evidence>
<evidence type="ECO:0000256" key="2">
    <source>
        <dbReference type="ARBA" id="ARBA00022692"/>
    </source>
</evidence>
<evidence type="ECO:0000256" key="1">
    <source>
        <dbReference type="ARBA" id="ARBA00004141"/>
    </source>
</evidence>
<dbReference type="EMBL" id="JAACNH010000003">
    <property type="protein sequence ID" value="KAG8447147.1"/>
    <property type="molecule type" value="Genomic_DNA"/>
</dbReference>
<feature type="transmembrane region" description="Helical" evidence="5">
    <location>
        <begin position="99"/>
        <end position="118"/>
    </location>
</feature>
<keyword evidence="8" id="KW-1185">Reference proteome</keyword>
<dbReference type="PANTHER" id="PTHR21041:SF3">
    <property type="entry name" value="OSTEOCLAST STIMULATORY TRANSMEMBRANE PROTEIN"/>
    <property type="match status" value="1"/>
</dbReference>
<dbReference type="Pfam" id="PF07782">
    <property type="entry name" value="DC_STAMP"/>
    <property type="match status" value="1"/>
</dbReference>
<name>A0A8T2JV31_9PIPI</name>
<evidence type="ECO:0000313" key="8">
    <source>
        <dbReference type="Proteomes" id="UP000812440"/>
    </source>
</evidence>
<evidence type="ECO:0000256" key="5">
    <source>
        <dbReference type="SAM" id="Phobius"/>
    </source>
</evidence>
<keyword evidence="4 5" id="KW-0472">Membrane</keyword>
<comment type="subcellular location">
    <subcellularLocation>
        <location evidence="1">Membrane</location>
        <topology evidence="1">Multi-pass membrane protein</topology>
    </subcellularLocation>
</comment>
<organism evidence="7 8">
    <name type="scientific">Hymenochirus boettgeri</name>
    <name type="common">Congo dwarf clawed frog</name>
    <dbReference type="NCBI Taxonomy" id="247094"/>
    <lineage>
        <taxon>Eukaryota</taxon>
        <taxon>Metazoa</taxon>
        <taxon>Chordata</taxon>
        <taxon>Craniata</taxon>
        <taxon>Vertebrata</taxon>
        <taxon>Euteleostomi</taxon>
        <taxon>Amphibia</taxon>
        <taxon>Batrachia</taxon>
        <taxon>Anura</taxon>
        <taxon>Pipoidea</taxon>
        <taxon>Pipidae</taxon>
        <taxon>Pipinae</taxon>
        <taxon>Hymenochirus</taxon>
    </lineage>
</organism>
<comment type="caution">
    <text evidence="7">The sequence shown here is derived from an EMBL/GenBank/DDBJ whole genome shotgun (WGS) entry which is preliminary data.</text>
</comment>
<feature type="transmembrane region" description="Helical" evidence="5">
    <location>
        <begin position="286"/>
        <end position="306"/>
    </location>
</feature>
<reference evidence="7" key="1">
    <citation type="thesis" date="2020" institute="ProQuest LLC" country="789 East Eisenhower Parkway, Ann Arbor, MI, USA">
        <title>Comparative Genomics and Chromosome Evolution.</title>
        <authorList>
            <person name="Mudd A.B."/>
        </authorList>
    </citation>
    <scope>NUCLEOTIDE SEQUENCE</scope>
    <source>
        <strain evidence="7">Female2</strain>
        <tissue evidence="7">Blood</tissue>
    </source>
</reference>
<dbReference type="InterPro" id="IPR012858">
    <property type="entry name" value="DC_STAMP-like"/>
</dbReference>
<dbReference type="PANTHER" id="PTHR21041">
    <property type="entry name" value="DENDRITIC CELL-SPECIFIC TRANSMEMBRANE PROTEIN"/>
    <property type="match status" value="1"/>
</dbReference>
<evidence type="ECO:0000256" key="4">
    <source>
        <dbReference type="ARBA" id="ARBA00023136"/>
    </source>
</evidence>
<sequence length="382" mass="42859">MIPRAISLIHEVWSAYSSPIPKNKQQLLLLTSVCSILALSNGLLLNVWLLSLSYDVLLATILSIVVSTIMFCTLVLIHPLRCLLTMVMPMVCTKQGRRLLLTACFMLIAFNIIPNILVNIRTVLQVITCLSQHSSESVLNSTNYFQSITQDVNSLVRNIKDKISLTSTTGDYNIFSNVDTSLAMNHLLKMSENIKEDLAAAESFFKNGILISSRILAGIFIFSLLSNAAWYLKNYLTDLKFDNLYITKRFEMIAQERNASHLLTSSSSGLIKPTGLKLSRKEICGCVFQLLIPIVFVILIALMIALDHVAHQFAKEVGNWAIKIPTVQVAFQIKYHVSVNYNYMISYSIMTREGPKLDSESSTGILTLRISDFFRLSVTIKF</sequence>
<feature type="transmembrane region" description="Helical" evidence="5">
    <location>
        <begin position="211"/>
        <end position="232"/>
    </location>
</feature>
<feature type="transmembrane region" description="Helical" evidence="5">
    <location>
        <begin position="27"/>
        <end position="50"/>
    </location>
</feature>
<evidence type="ECO:0000256" key="3">
    <source>
        <dbReference type="ARBA" id="ARBA00022989"/>
    </source>
</evidence>
<protein>
    <recommendedName>
        <fullName evidence="6">Dendritic cell-specific transmembrane protein-like domain-containing protein</fullName>
    </recommendedName>
</protein>
<feature type="transmembrane region" description="Helical" evidence="5">
    <location>
        <begin position="56"/>
        <end position="78"/>
    </location>
</feature>
<keyword evidence="3 5" id="KW-1133">Transmembrane helix</keyword>
<gene>
    <name evidence="7" type="ORF">GDO86_014561</name>
</gene>
<dbReference type="OrthoDB" id="9947082at2759"/>
<accession>A0A8T2JV31</accession>
<dbReference type="Proteomes" id="UP000812440">
    <property type="component" value="Chromosome 8_10"/>
</dbReference>
<keyword evidence="2 5" id="KW-0812">Transmembrane</keyword>